<dbReference type="EMBL" id="JARKIE010000005">
    <property type="protein sequence ID" value="KAJ7707428.1"/>
    <property type="molecule type" value="Genomic_DNA"/>
</dbReference>
<evidence type="ECO:0000313" key="1">
    <source>
        <dbReference type="EMBL" id="KAJ7707428.1"/>
    </source>
</evidence>
<sequence length="228" mass="25175">MPALSHLSSLPDMPNRHIGILIHLPCRICQSAYLNPRCGNVVWHGPSAMIYASGSGGHSRIPGAHWRSLFQLFYLNCRTYTNLRYNFAASWICSARSGMVICISHPYRPIGRDPFITSFSFPLLHSCVVFSVSSICPSRELCSWERCSGFGVSRASSSSPKSRECLVYEIDLAIQSENIWASLAQLPCCRLSAPVYWIGPAGFLLAGSVVLFQTDNSPNFLAYSSDSL</sequence>
<gene>
    <name evidence="1" type="ORF">B0H17DRAFT_517836</name>
</gene>
<proteinExistence type="predicted"/>
<dbReference type="AlphaFoldDB" id="A0AAD7GXK5"/>
<organism evidence="1 2">
    <name type="scientific">Mycena rosella</name>
    <name type="common">Pink bonnet</name>
    <name type="synonym">Agaricus rosellus</name>
    <dbReference type="NCBI Taxonomy" id="1033263"/>
    <lineage>
        <taxon>Eukaryota</taxon>
        <taxon>Fungi</taxon>
        <taxon>Dikarya</taxon>
        <taxon>Basidiomycota</taxon>
        <taxon>Agaricomycotina</taxon>
        <taxon>Agaricomycetes</taxon>
        <taxon>Agaricomycetidae</taxon>
        <taxon>Agaricales</taxon>
        <taxon>Marasmiineae</taxon>
        <taxon>Mycenaceae</taxon>
        <taxon>Mycena</taxon>
    </lineage>
</organism>
<accession>A0AAD7GXK5</accession>
<protein>
    <submittedName>
        <fullName evidence="1">Uncharacterized protein</fullName>
    </submittedName>
</protein>
<reference evidence="1" key="1">
    <citation type="submission" date="2023-03" db="EMBL/GenBank/DDBJ databases">
        <title>Massive genome expansion in bonnet fungi (Mycena s.s.) driven by repeated elements and novel gene families across ecological guilds.</title>
        <authorList>
            <consortium name="Lawrence Berkeley National Laboratory"/>
            <person name="Harder C.B."/>
            <person name="Miyauchi S."/>
            <person name="Viragh M."/>
            <person name="Kuo A."/>
            <person name="Thoen E."/>
            <person name="Andreopoulos B."/>
            <person name="Lu D."/>
            <person name="Skrede I."/>
            <person name="Drula E."/>
            <person name="Henrissat B."/>
            <person name="Morin E."/>
            <person name="Kohler A."/>
            <person name="Barry K."/>
            <person name="LaButti K."/>
            <person name="Morin E."/>
            <person name="Salamov A."/>
            <person name="Lipzen A."/>
            <person name="Mereny Z."/>
            <person name="Hegedus B."/>
            <person name="Baldrian P."/>
            <person name="Stursova M."/>
            <person name="Weitz H."/>
            <person name="Taylor A."/>
            <person name="Grigoriev I.V."/>
            <person name="Nagy L.G."/>
            <person name="Martin F."/>
            <person name="Kauserud H."/>
        </authorList>
    </citation>
    <scope>NUCLEOTIDE SEQUENCE</scope>
    <source>
        <strain evidence="1">CBHHK067</strain>
    </source>
</reference>
<name>A0AAD7GXK5_MYCRO</name>
<keyword evidence="2" id="KW-1185">Reference proteome</keyword>
<comment type="caution">
    <text evidence="1">The sequence shown here is derived from an EMBL/GenBank/DDBJ whole genome shotgun (WGS) entry which is preliminary data.</text>
</comment>
<dbReference type="Proteomes" id="UP001221757">
    <property type="component" value="Unassembled WGS sequence"/>
</dbReference>
<evidence type="ECO:0000313" key="2">
    <source>
        <dbReference type="Proteomes" id="UP001221757"/>
    </source>
</evidence>